<keyword evidence="6" id="KW-0106">Calcium</keyword>
<evidence type="ECO:0000256" key="5">
    <source>
        <dbReference type="PIRSR" id="PIRSR602640-1"/>
    </source>
</evidence>
<feature type="active site" description="Proton acceptor" evidence="5">
    <location>
        <position position="114"/>
    </location>
</feature>
<evidence type="ECO:0000256" key="4">
    <source>
        <dbReference type="ARBA" id="ARBA00023180"/>
    </source>
</evidence>
<proteinExistence type="inferred from homology"/>
<dbReference type="SMR" id="A0A1I7S948"/>
<dbReference type="OrthoDB" id="423498at2759"/>
<dbReference type="GO" id="GO:0046872">
    <property type="term" value="F:metal ion binding"/>
    <property type="evidence" value="ECO:0007669"/>
    <property type="project" value="UniProtKB-KW"/>
</dbReference>
<sequence length="355" mass="40228">MDWKRKIWLSAGFAIFTGVTLRVSLFVQEAPSIYQHKPGKCKHLPQFENGVLTVTESRTLNVALAFHAVHKNVRVHIIPLKETKENMNNISLQELYVTEWKDSERFHPISAHIHVEGSLSQNKYRAFVYVLNRQSDKTSVEVFELRLQKLALLHLQTIEDATFDGSTDISVLSPGRFVLVKPHYFSNPYLQVLEVLFYRGYGQLLMYNGKTTVSLERGLQGPTSLFHDPQTSRIFLGLKYSREILVYELRKDFTLIPITTIGIMSSPTKIISDDKDLWVGASPAGHIWSDKSNSSHILRIRFQDDAVQSWVITESFASTSALWSKINGLIITKNGFLITSAQTAAFCNIADLALV</sequence>
<dbReference type="InterPro" id="IPR051288">
    <property type="entry name" value="Serum_paraoxonase/arylesterase"/>
</dbReference>
<dbReference type="WBParaSite" id="BXY_0954300.1">
    <property type="protein sequence ID" value="BXY_0954300.1"/>
    <property type="gene ID" value="BXY_0954300"/>
</dbReference>
<dbReference type="Proteomes" id="UP000095284">
    <property type="component" value="Unplaced"/>
</dbReference>
<feature type="binding site" evidence="6">
    <location>
        <position position="168"/>
    </location>
    <ligand>
        <name>Ca(2+)</name>
        <dbReference type="ChEBI" id="CHEBI:29108"/>
        <label>1</label>
        <note>catalytic</note>
    </ligand>
</feature>
<dbReference type="EMBL" id="CAJFCV020000001">
    <property type="protein sequence ID" value="CAG9086260.1"/>
    <property type="molecule type" value="Genomic_DNA"/>
</dbReference>
<evidence type="ECO:0000313" key="11">
    <source>
        <dbReference type="WBParaSite" id="BXY_0954300.1"/>
    </source>
</evidence>
<dbReference type="GO" id="GO:0004064">
    <property type="term" value="F:arylesterase activity"/>
    <property type="evidence" value="ECO:0007669"/>
    <property type="project" value="InterPro"/>
</dbReference>
<dbReference type="Proteomes" id="UP000659654">
    <property type="component" value="Unassembled WGS sequence"/>
</dbReference>
<reference evidence="8" key="2">
    <citation type="submission" date="2020-08" db="EMBL/GenBank/DDBJ databases">
        <authorList>
            <person name="Kikuchi T."/>
        </authorList>
    </citation>
    <scope>NUCLEOTIDE SEQUENCE</scope>
    <source>
        <strain evidence="7">Ka4C1</strain>
    </source>
</reference>
<dbReference type="Proteomes" id="UP000582659">
    <property type="component" value="Unassembled WGS sequence"/>
</dbReference>
<keyword evidence="4" id="KW-0325">Glycoprotein</keyword>
<dbReference type="Pfam" id="PF01731">
    <property type="entry name" value="Arylesterase"/>
    <property type="match status" value="1"/>
</dbReference>
<accession>A0A1I7S948</accession>
<reference evidence="11" key="1">
    <citation type="submission" date="2016-11" db="UniProtKB">
        <authorList>
            <consortium name="WormBaseParasite"/>
        </authorList>
    </citation>
    <scope>IDENTIFICATION</scope>
</reference>
<comment type="similarity">
    <text evidence="1">Belongs to the paraoxonase family.</text>
</comment>
<keyword evidence="3" id="KW-1015">Disulfide bond</keyword>
<dbReference type="PANTHER" id="PTHR11799">
    <property type="entry name" value="PARAOXONASE"/>
    <property type="match status" value="1"/>
</dbReference>
<dbReference type="SUPFAM" id="SSF63829">
    <property type="entry name" value="Calcium-dependent phosphotriesterase"/>
    <property type="match status" value="1"/>
</dbReference>
<evidence type="ECO:0000256" key="2">
    <source>
        <dbReference type="ARBA" id="ARBA00022801"/>
    </source>
</evidence>
<dbReference type="eggNOG" id="ENOG502S6UP">
    <property type="taxonomic scope" value="Eukaryota"/>
</dbReference>
<dbReference type="PANTHER" id="PTHR11799:SF28">
    <property type="entry name" value="MECHANOSENSORY ABNORMALITY PROTEIN 6"/>
    <property type="match status" value="1"/>
</dbReference>
<evidence type="ECO:0000256" key="1">
    <source>
        <dbReference type="ARBA" id="ARBA00008595"/>
    </source>
</evidence>
<evidence type="ECO:0000313" key="7">
    <source>
        <dbReference type="EMBL" id="CAD5210366.1"/>
    </source>
</evidence>
<dbReference type="AlphaFoldDB" id="A0A1I7S948"/>
<protein>
    <submittedName>
        <fullName evidence="7">(pine wood nematode) hypothetical protein</fullName>
    </submittedName>
</protein>
<name>A0A1I7S948_BURXY</name>
<evidence type="ECO:0000313" key="9">
    <source>
        <dbReference type="Proteomes" id="UP000095284"/>
    </source>
</evidence>
<dbReference type="InterPro" id="IPR011042">
    <property type="entry name" value="6-blade_b-propeller_TolB-like"/>
</dbReference>
<dbReference type="InterPro" id="IPR002640">
    <property type="entry name" value="Arylesterase"/>
</dbReference>
<evidence type="ECO:0000256" key="6">
    <source>
        <dbReference type="PIRSR" id="PIRSR602640-2"/>
    </source>
</evidence>
<evidence type="ECO:0000313" key="10">
    <source>
        <dbReference type="Proteomes" id="UP000659654"/>
    </source>
</evidence>
<keyword evidence="6" id="KW-0479">Metal-binding</keyword>
<dbReference type="EMBL" id="CAJFDI010000001">
    <property type="protein sequence ID" value="CAD5210366.1"/>
    <property type="molecule type" value="Genomic_DNA"/>
</dbReference>
<keyword evidence="10" id="KW-1185">Reference proteome</keyword>
<gene>
    <name evidence="7" type="ORF">BXYJ_LOCUS1899</name>
</gene>
<keyword evidence="2" id="KW-0378">Hydrolase</keyword>
<dbReference type="Gene3D" id="2.120.10.30">
    <property type="entry name" value="TolB, C-terminal domain"/>
    <property type="match status" value="1"/>
</dbReference>
<organism evidence="9 11">
    <name type="scientific">Bursaphelenchus xylophilus</name>
    <name type="common">Pinewood nematode worm</name>
    <name type="synonym">Aphelenchoides xylophilus</name>
    <dbReference type="NCBI Taxonomy" id="6326"/>
    <lineage>
        <taxon>Eukaryota</taxon>
        <taxon>Metazoa</taxon>
        <taxon>Ecdysozoa</taxon>
        <taxon>Nematoda</taxon>
        <taxon>Chromadorea</taxon>
        <taxon>Rhabditida</taxon>
        <taxon>Tylenchina</taxon>
        <taxon>Tylenchomorpha</taxon>
        <taxon>Aphelenchoidea</taxon>
        <taxon>Aphelenchoididae</taxon>
        <taxon>Bursaphelenchus</taxon>
    </lineage>
</organism>
<comment type="cofactor">
    <cofactor evidence="6">
        <name>Ca(2+)</name>
        <dbReference type="ChEBI" id="CHEBI:29108"/>
    </cofactor>
    <text evidence="6">Binds 2 calcium ions per subunit.</text>
</comment>
<evidence type="ECO:0000313" key="8">
    <source>
        <dbReference type="EMBL" id="CAG9086260.1"/>
    </source>
</evidence>
<evidence type="ECO:0000256" key="3">
    <source>
        <dbReference type="ARBA" id="ARBA00023157"/>
    </source>
</evidence>